<evidence type="ECO:0000313" key="6">
    <source>
        <dbReference type="Proteomes" id="UP001217089"/>
    </source>
</evidence>
<comment type="caution">
    <text evidence="5">The sequence shown here is derived from an EMBL/GenBank/DDBJ whole genome shotgun (WGS) entry which is preliminary data.</text>
</comment>
<dbReference type="Proteomes" id="UP001217089">
    <property type="component" value="Unassembled WGS sequence"/>
</dbReference>
<dbReference type="EMBL" id="JARBDR010000904">
    <property type="protein sequence ID" value="KAJ8303819.1"/>
    <property type="molecule type" value="Genomic_DNA"/>
</dbReference>
<reference evidence="5 6" key="1">
    <citation type="submission" date="2022-12" db="EMBL/GenBank/DDBJ databases">
        <title>Chromosome-level genome of Tegillarca granosa.</title>
        <authorList>
            <person name="Kim J."/>
        </authorList>
    </citation>
    <scope>NUCLEOTIDE SEQUENCE [LARGE SCALE GENOMIC DNA]</scope>
    <source>
        <strain evidence="5">Teg-2019</strain>
        <tissue evidence="5">Adductor muscle</tissue>
    </source>
</reference>
<dbReference type="InterPro" id="IPR016181">
    <property type="entry name" value="Acyl_CoA_acyltransferase"/>
</dbReference>
<dbReference type="PROSITE" id="PS51186">
    <property type="entry name" value="GNAT"/>
    <property type="match status" value="1"/>
</dbReference>
<gene>
    <name evidence="5" type="ORF">KUTeg_018612</name>
</gene>
<organism evidence="5 6">
    <name type="scientific">Tegillarca granosa</name>
    <name type="common">Malaysian cockle</name>
    <name type="synonym">Anadara granosa</name>
    <dbReference type="NCBI Taxonomy" id="220873"/>
    <lineage>
        <taxon>Eukaryota</taxon>
        <taxon>Metazoa</taxon>
        <taxon>Spiralia</taxon>
        <taxon>Lophotrochozoa</taxon>
        <taxon>Mollusca</taxon>
        <taxon>Bivalvia</taxon>
        <taxon>Autobranchia</taxon>
        <taxon>Pteriomorphia</taxon>
        <taxon>Arcoida</taxon>
        <taxon>Arcoidea</taxon>
        <taxon>Arcidae</taxon>
        <taxon>Tegillarca</taxon>
    </lineage>
</organism>
<dbReference type="Pfam" id="PF00583">
    <property type="entry name" value="Acetyltransf_1"/>
    <property type="match status" value="1"/>
</dbReference>
<dbReference type="Gene3D" id="3.40.630.30">
    <property type="match status" value="1"/>
</dbReference>
<name>A0ABQ9EET9_TEGGR</name>
<evidence type="ECO:0000256" key="3">
    <source>
        <dbReference type="ARBA" id="ARBA00023315"/>
    </source>
</evidence>
<dbReference type="InterPro" id="IPR000182">
    <property type="entry name" value="GNAT_dom"/>
</dbReference>
<protein>
    <recommendedName>
        <fullName evidence="4">N-acetyltransferase domain-containing protein</fullName>
    </recommendedName>
</protein>
<dbReference type="SUPFAM" id="SSF55729">
    <property type="entry name" value="Acyl-CoA N-acyltransferases (Nat)"/>
    <property type="match status" value="1"/>
</dbReference>
<comment type="similarity">
    <text evidence="1">Belongs to the acetyltransferase family.</text>
</comment>
<evidence type="ECO:0000259" key="4">
    <source>
        <dbReference type="PROSITE" id="PS51186"/>
    </source>
</evidence>
<proteinExistence type="inferred from homology"/>
<keyword evidence="2" id="KW-0808">Transferase</keyword>
<dbReference type="InterPro" id="IPR051016">
    <property type="entry name" value="Diverse_Substrate_AcTransf"/>
</dbReference>
<evidence type="ECO:0000313" key="5">
    <source>
        <dbReference type="EMBL" id="KAJ8303819.1"/>
    </source>
</evidence>
<dbReference type="CDD" id="cd04301">
    <property type="entry name" value="NAT_SF"/>
    <property type="match status" value="1"/>
</dbReference>
<dbReference type="PANTHER" id="PTHR10545:SF29">
    <property type="entry name" value="GH14572P-RELATED"/>
    <property type="match status" value="1"/>
</dbReference>
<keyword evidence="3" id="KW-0012">Acyltransferase</keyword>
<keyword evidence="6" id="KW-1185">Reference proteome</keyword>
<evidence type="ECO:0000256" key="1">
    <source>
        <dbReference type="ARBA" id="ARBA00008694"/>
    </source>
</evidence>
<sequence length="79" mass="9306">MYSTWEGKFIHMEDLYVKPEYRGKGIGLSLWKAATKIAVEENCQRFQWSVVDWNKPSIEFYKSQGGFDLTEKEGWHAEV</sequence>
<feature type="domain" description="N-acetyltransferase" evidence="4">
    <location>
        <begin position="1"/>
        <end position="79"/>
    </location>
</feature>
<dbReference type="PANTHER" id="PTHR10545">
    <property type="entry name" value="DIAMINE N-ACETYLTRANSFERASE"/>
    <property type="match status" value="1"/>
</dbReference>
<evidence type="ECO:0000256" key="2">
    <source>
        <dbReference type="ARBA" id="ARBA00022679"/>
    </source>
</evidence>
<accession>A0ABQ9EET9</accession>